<dbReference type="PANTHER" id="PTHR47861:SF3">
    <property type="entry name" value="FKBP-TYPE PEPTIDYL-PROLYL CIS-TRANS ISOMERASE SLYD"/>
    <property type="match status" value="1"/>
</dbReference>
<evidence type="ECO:0000256" key="8">
    <source>
        <dbReference type="ARBA" id="ARBA00023235"/>
    </source>
</evidence>
<evidence type="ECO:0000256" key="3">
    <source>
        <dbReference type="ARBA" id="ARBA00006577"/>
    </source>
</evidence>
<dbReference type="Gene3D" id="3.10.50.40">
    <property type="match status" value="1"/>
</dbReference>
<dbReference type="Gene3D" id="2.40.10.330">
    <property type="match status" value="1"/>
</dbReference>
<keyword evidence="6" id="KW-0697">Rotamase</keyword>
<evidence type="ECO:0000256" key="6">
    <source>
        <dbReference type="ARBA" id="ARBA00023110"/>
    </source>
</evidence>
<dbReference type="PANTHER" id="PTHR47861">
    <property type="entry name" value="FKBP-TYPE PEPTIDYL-PROLYL CIS-TRANS ISOMERASE SLYD"/>
    <property type="match status" value="1"/>
</dbReference>
<evidence type="ECO:0000256" key="2">
    <source>
        <dbReference type="ARBA" id="ARBA00004496"/>
    </source>
</evidence>
<evidence type="ECO:0000256" key="5">
    <source>
        <dbReference type="ARBA" id="ARBA00022490"/>
    </source>
</evidence>
<organism evidence="9">
    <name type="scientific">hydrothermal vent metagenome</name>
    <dbReference type="NCBI Taxonomy" id="652676"/>
    <lineage>
        <taxon>unclassified sequences</taxon>
        <taxon>metagenomes</taxon>
        <taxon>ecological metagenomes</taxon>
    </lineage>
</organism>
<keyword evidence="5" id="KW-0963">Cytoplasm</keyword>
<comment type="similarity">
    <text evidence="3">Belongs to the FKBP-type PPIase family.</text>
</comment>
<dbReference type="EMBL" id="UOFK01000122">
    <property type="protein sequence ID" value="VAW77609.1"/>
    <property type="molecule type" value="Genomic_DNA"/>
</dbReference>
<accession>A0A3B0YTG9</accession>
<dbReference type="EC" id="5.2.1.8" evidence="4"/>
<name>A0A3B0YTG9_9ZZZZ</name>
<protein>
    <recommendedName>
        <fullName evidence="4">peptidylprolyl isomerase</fullName>
        <ecNumber evidence="4">5.2.1.8</ecNumber>
    </recommendedName>
</protein>
<dbReference type="SUPFAM" id="SSF54534">
    <property type="entry name" value="FKBP-like"/>
    <property type="match status" value="1"/>
</dbReference>
<evidence type="ECO:0000256" key="7">
    <source>
        <dbReference type="ARBA" id="ARBA00023186"/>
    </source>
</evidence>
<dbReference type="GO" id="GO:0005737">
    <property type="term" value="C:cytoplasm"/>
    <property type="evidence" value="ECO:0007669"/>
    <property type="project" value="UniProtKB-SubCell"/>
</dbReference>
<evidence type="ECO:0000256" key="1">
    <source>
        <dbReference type="ARBA" id="ARBA00000971"/>
    </source>
</evidence>
<evidence type="ECO:0000313" key="9">
    <source>
        <dbReference type="EMBL" id="VAW77609.1"/>
    </source>
</evidence>
<reference evidence="9" key="1">
    <citation type="submission" date="2018-06" db="EMBL/GenBank/DDBJ databases">
        <authorList>
            <person name="Zhirakovskaya E."/>
        </authorList>
    </citation>
    <scope>NUCLEOTIDE SEQUENCE</scope>
</reference>
<comment type="catalytic activity">
    <reaction evidence="1">
        <text>[protein]-peptidylproline (omega=180) = [protein]-peptidylproline (omega=0)</text>
        <dbReference type="Rhea" id="RHEA:16237"/>
        <dbReference type="Rhea" id="RHEA-COMP:10747"/>
        <dbReference type="Rhea" id="RHEA-COMP:10748"/>
        <dbReference type="ChEBI" id="CHEBI:83833"/>
        <dbReference type="ChEBI" id="CHEBI:83834"/>
        <dbReference type="EC" id="5.2.1.8"/>
    </reaction>
</comment>
<proteinExistence type="inferred from homology"/>
<dbReference type="InterPro" id="IPR046357">
    <property type="entry name" value="PPIase_dom_sf"/>
</dbReference>
<keyword evidence="8 9" id="KW-0413">Isomerase</keyword>
<dbReference type="InterPro" id="IPR048261">
    <property type="entry name" value="SlpA/SlyD-like_ins_sf"/>
</dbReference>
<gene>
    <name evidence="9" type="ORF">MNBD_GAMMA13-1831</name>
</gene>
<evidence type="ECO:0000256" key="4">
    <source>
        <dbReference type="ARBA" id="ARBA00013194"/>
    </source>
</evidence>
<comment type="subcellular location">
    <subcellularLocation>
        <location evidence="2">Cytoplasm</location>
    </subcellularLocation>
</comment>
<dbReference type="AlphaFoldDB" id="A0A3B0YTG9"/>
<sequence>MIRPSRSPKVVIAIQILRKRPIVLKGMESTTIMNMSIENLAEAEVDLLEVVQNRVIRLRFRATDSATGELLQYGDDLVYLHGGYGGAFPKVEQALQGHWVGDRVTINLMPEEGYGAYQSELVLTLPGSEFSDAELEIGEAVDGQLADGRCMTFTVTAIHHGQITLDGNHPFAGKRLNFEFEVLAIRESIEAERSAGFAFDGMFT</sequence>
<keyword evidence="7" id="KW-0143">Chaperone</keyword>
<dbReference type="GO" id="GO:0003755">
    <property type="term" value="F:peptidyl-prolyl cis-trans isomerase activity"/>
    <property type="evidence" value="ECO:0007669"/>
    <property type="project" value="UniProtKB-KW"/>
</dbReference>